<reference evidence="1 2" key="1">
    <citation type="submission" date="2024-12" db="EMBL/GenBank/DDBJ databases">
        <title>The unique morphological basis and parallel evolutionary history of personate flowers in Penstemon.</title>
        <authorList>
            <person name="Depatie T.H."/>
            <person name="Wessinger C.A."/>
        </authorList>
    </citation>
    <scope>NUCLEOTIDE SEQUENCE [LARGE SCALE GENOMIC DNA]</scope>
    <source>
        <strain evidence="1">WTNN_2</strain>
        <tissue evidence="1">Leaf</tissue>
    </source>
</reference>
<evidence type="ECO:0000313" key="1">
    <source>
        <dbReference type="EMBL" id="KAL3834332.1"/>
    </source>
</evidence>
<dbReference type="Proteomes" id="UP001634393">
    <property type="component" value="Unassembled WGS sequence"/>
</dbReference>
<name>A0ABD3TBH4_9LAMI</name>
<accession>A0ABD3TBH4</accession>
<evidence type="ECO:0000313" key="2">
    <source>
        <dbReference type="Proteomes" id="UP001634393"/>
    </source>
</evidence>
<sequence length="40" mass="4545">MMAQLMTQLMQETLIEGPLVCERECLTNFGAVNKILTQMD</sequence>
<comment type="caution">
    <text evidence="1">The sequence shown here is derived from an EMBL/GenBank/DDBJ whole genome shotgun (WGS) entry which is preliminary data.</text>
</comment>
<protein>
    <submittedName>
        <fullName evidence="1">Uncharacterized protein</fullName>
    </submittedName>
</protein>
<dbReference type="AlphaFoldDB" id="A0ABD3TBH4"/>
<organism evidence="1 2">
    <name type="scientific">Penstemon smallii</name>
    <dbReference type="NCBI Taxonomy" id="265156"/>
    <lineage>
        <taxon>Eukaryota</taxon>
        <taxon>Viridiplantae</taxon>
        <taxon>Streptophyta</taxon>
        <taxon>Embryophyta</taxon>
        <taxon>Tracheophyta</taxon>
        <taxon>Spermatophyta</taxon>
        <taxon>Magnoliopsida</taxon>
        <taxon>eudicotyledons</taxon>
        <taxon>Gunneridae</taxon>
        <taxon>Pentapetalae</taxon>
        <taxon>asterids</taxon>
        <taxon>lamiids</taxon>
        <taxon>Lamiales</taxon>
        <taxon>Plantaginaceae</taxon>
        <taxon>Cheloneae</taxon>
        <taxon>Penstemon</taxon>
    </lineage>
</organism>
<gene>
    <name evidence="1" type="ORF">ACJIZ3_009068</name>
</gene>
<keyword evidence="2" id="KW-1185">Reference proteome</keyword>
<proteinExistence type="predicted"/>
<dbReference type="EMBL" id="JBJXBP010000004">
    <property type="protein sequence ID" value="KAL3834332.1"/>
    <property type="molecule type" value="Genomic_DNA"/>
</dbReference>